<feature type="compositionally biased region" description="Pro residues" evidence="4">
    <location>
        <begin position="81"/>
        <end position="104"/>
    </location>
</feature>
<sequence>MTERSEAYEGGRVAPGAQPQAPRSEQSQWSAPNAQQPSSQPEPHPQPHGPSQPPSQPHTQARPQPRSQASRPADSTAARQPDPPAQATPAPWFAPPHQPGPRGVPPQRTTRLPGYPTERPDFEPPPPWARPANGNGAHRAEPAFAPSPNGPAGRDGGPGRLPRRNVLIVVGVVLALLAATLGATAGVLATLRWGPALITSEPQAPDDNLGSKGSAFPKPESVANVARALLPSVVQISVTAAQGRATGSGFVLRGDGYILTNNHVVAPASGGNGIKITTNDGQEATASVVGRSPAYDLAVIRVKGVRNLKPVALGNSGTVRVGEPVVALGSPLGLAGTVTSGIVSARNRPVTAGGGQSEMSFINALQTDAAINPGNSGGPLVNLRAEVIGVNSAIATISQRSPFSGDQEQGSIGLGFSIPIDQARRTADQIIKTGHAVYPVVGAVVDVNHQGPGARLGEIQPGSAAARAGLQKGDVVKVISGHRVTGADDLIVQIRSHVPGQRVELVYDRGADQHKVIVTLGQQTG</sequence>
<feature type="domain" description="PDZ" evidence="6">
    <location>
        <begin position="412"/>
        <end position="511"/>
    </location>
</feature>
<dbReference type="AlphaFoldDB" id="A0A1I2YY94"/>
<dbReference type="InterPro" id="IPR009003">
    <property type="entry name" value="Peptidase_S1_PA"/>
</dbReference>
<dbReference type="STRING" id="504797.SAMN05421678_11577"/>
<dbReference type="SUPFAM" id="SSF50156">
    <property type="entry name" value="PDZ domain-like"/>
    <property type="match status" value="1"/>
</dbReference>
<accession>A0A1I2YY94</accession>
<dbReference type="Pfam" id="PF13365">
    <property type="entry name" value="Trypsin_2"/>
    <property type="match status" value="1"/>
</dbReference>
<evidence type="ECO:0000313" key="9">
    <source>
        <dbReference type="Proteomes" id="UP000199052"/>
    </source>
</evidence>
<evidence type="ECO:0000313" key="8">
    <source>
        <dbReference type="EMBL" id="SFH30385.1"/>
    </source>
</evidence>
<keyword evidence="5" id="KW-1133">Transmembrane helix</keyword>
<dbReference type="PANTHER" id="PTHR43343:SF3">
    <property type="entry name" value="PROTEASE DO-LIKE 8, CHLOROPLASTIC"/>
    <property type="match status" value="1"/>
</dbReference>
<keyword evidence="3 7" id="KW-0378">Hydrolase</keyword>
<dbReference type="PRINTS" id="PR00834">
    <property type="entry name" value="PROTEASES2C"/>
</dbReference>
<dbReference type="SUPFAM" id="SSF50494">
    <property type="entry name" value="Trypsin-like serine proteases"/>
    <property type="match status" value="1"/>
</dbReference>
<keyword evidence="10" id="KW-1185">Reference proteome</keyword>
<evidence type="ECO:0000313" key="7">
    <source>
        <dbReference type="EMBL" id="NYH81759.1"/>
    </source>
</evidence>
<dbReference type="InterPro" id="IPR036034">
    <property type="entry name" value="PDZ_sf"/>
</dbReference>
<dbReference type="EMBL" id="JACBZA010000001">
    <property type="protein sequence ID" value="NYH81759.1"/>
    <property type="molecule type" value="Genomic_DNA"/>
</dbReference>
<dbReference type="InterPro" id="IPR051201">
    <property type="entry name" value="Chloro_Bact_Ser_Proteases"/>
</dbReference>
<feature type="compositionally biased region" description="Polar residues" evidence="4">
    <location>
        <begin position="21"/>
        <end position="34"/>
    </location>
</feature>
<keyword evidence="5" id="KW-0812">Transmembrane</keyword>
<dbReference type="Proteomes" id="UP000533017">
    <property type="component" value="Unassembled WGS sequence"/>
</dbReference>
<evidence type="ECO:0000256" key="3">
    <source>
        <dbReference type="ARBA" id="ARBA00022801"/>
    </source>
</evidence>
<dbReference type="Proteomes" id="UP000199052">
    <property type="component" value="Unassembled WGS sequence"/>
</dbReference>
<dbReference type="PANTHER" id="PTHR43343">
    <property type="entry name" value="PEPTIDASE S12"/>
    <property type="match status" value="1"/>
</dbReference>
<name>A0A1I2YY94_9ACTN</name>
<dbReference type="EMBL" id="FOOI01000015">
    <property type="protein sequence ID" value="SFH30385.1"/>
    <property type="molecule type" value="Genomic_DNA"/>
</dbReference>
<dbReference type="GO" id="GO:0004252">
    <property type="term" value="F:serine-type endopeptidase activity"/>
    <property type="evidence" value="ECO:0007669"/>
    <property type="project" value="InterPro"/>
</dbReference>
<feature type="compositionally biased region" description="Polar residues" evidence="4">
    <location>
        <begin position="59"/>
        <end position="70"/>
    </location>
</feature>
<feature type="region of interest" description="Disordered" evidence="4">
    <location>
        <begin position="1"/>
        <end position="158"/>
    </location>
</feature>
<evidence type="ECO:0000256" key="5">
    <source>
        <dbReference type="SAM" id="Phobius"/>
    </source>
</evidence>
<comment type="similarity">
    <text evidence="1">Belongs to the peptidase S1C family.</text>
</comment>
<dbReference type="OrthoDB" id="9758917at2"/>
<reference evidence="7 10" key="2">
    <citation type="submission" date="2020-07" db="EMBL/GenBank/DDBJ databases">
        <title>Sequencing the genomes of 1000 actinobacteria strains.</title>
        <authorList>
            <person name="Klenk H.-P."/>
        </authorList>
    </citation>
    <scope>NUCLEOTIDE SEQUENCE [LARGE SCALE GENOMIC DNA]</scope>
    <source>
        <strain evidence="7 10">DSM 45117</strain>
    </source>
</reference>
<feature type="compositionally biased region" description="Pro residues" evidence="4">
    <location>
        <begin position="40"/>
        <end position="56"/>
    </location>
</feature>
<evidence type="ECO:0000256" key="2">
    <source>
        <dbReference type="ARBA" id="ARBA00022670"/>
    </source>
</evidence>
<dbReference type="RefSeq" id="WP_092886856.1">
    <property type="nucleotide sequence ID" value="NZ_FOOI01000015.1"/>
</dbReference>
<evidence type="ECO:0000313" key="10">
    <source>
        <dbReference type="Proteomes" id="UP000533017"/>
    </source>
</evidence>
<dbReference type="InterPro" id="IPR043504">
    <property type="entry name" value="Peptidase_S1_PA_chymotrypsin"/>
</dbReference>
<dbReference type="SMART" id="SM00228">
    <property type="entry name" value="PDZ"/>
    <property type="match status" value="1"/>
</dbReference>
<reference evidence="8 9" key="1">
    <citation type="submission" date="2016-10" db="EMBL/GenBank/DDBJ databases">
        <authorList>
            <person name="de Groot N.N."/>
        </authorList>
    </citation>
    <scope>NUCLEOTIDE SEQUENCE [LARGE SCALE GENOMIC DNA]</scope>
    <source>
        <strain evidence="8 9">CPCC 202808</strain>
    </source>
</reference>
<gene>
    <name evidence="7" type="ORF">FHR37_000610</name>
    <name evidence="8" type="ORF">SAMN05421678_11577</name>
</gene>
<dbReference type="EC" id="3.4.21.-" evidence="7"/>
<organism evidence="8 9">
    <name type="scientific">Actinopolymorpha cephalotaxi</name>
    <dbReference type="NCBI Taxonomy" id="504797"/>
    <lineage>
        <taxon>Bacteria</taxon>
        <taxon>Bacillati</taxon>
        <taxon>Actinomycetota</taxon>
        <taxon>Actinomycetes</taxon>
        <taxon>Propionibacteriales</taxon>
        <taxon>Actinopolymorphaceae</taxon>
        <taxon>Actinopolymorpha</taxon>
    </lineage>
</organism>
<dbReference type="InterPro" id="IPR001940">
    <property type="entry name" value="Peptidase_S1C"/>
</dbReference>
<dbReference type="InterPro" id="IPR001478">
    <property type="entry name" value="PDZ"/>
</dbReference>
<keyword evidence="2 8" id="KW-0645">Protease</keyword>
<protein>
    <submittedName>
        <fullName evidence="7 8">Serine protease PepD</fullName>
        <ecNumber evidence="7">3.4.21.-</ecNumber>
    </submittedName>
</protein>
<dbReference type="Gene3D" id="2.30.42.10">
    <property type="match status" value="1"/>
</dbReference>
<proteinExistence type="inferred from homology"/>
<keyword evidence="5" id="KW-0472">Membrane</keyword>
<dbReference type="Pfam" id="PF13180">
    <property type="entry name" value="PDZ_2"/>
    <property type="match status" value="1"/>
</dbReference>
<evidence type="ECO:0000256" key="4">
    <source>
        <dbReference type="SAM" id="MobiDB-lite"/>
    </source>
</evidence>
<dbReference type="Gene3D" id="2.40.10.10">
    <property type="entry name" value="Trypsin-like serine proteases"/>
    <property type="match status" value="2"/>
</dbReference>
<evidence type="ECO:0000259" key="6">
    <source>
        <dbReference type="SMART" id="SM00228"/>
    </source>
</evidence>
<feature type="transmembrane region" description="Helical" evidence="5">
    <location>
        <begin position="166"/>
        <end position="193"/>
    </location>
</feature>
<evidence type="ECO:0000256" key="1">
    <source>
        <dbReference type="ARBA" id="ARBA00010541"/>
    </source>
</evidence>
<dbReference type="GO" id="GO:0006508">
    <property type="term" value="P:proteolysis"/>
    <property type="evidence" value="ECO:0007669"/>
    <property type="project" value="UniProtKB-KW"/>
</dbReference>